<evidence type="ECO:0000256" key="1">
    <source>
        <dbReference type="ARBA" id="ARBA00008791"/>
    </source>
</evidence>
<dbReference type="SUPFAM" id="SSF52402">
    <property type="entry name" value="Adenine nucleotide alpha hydrolases-like"/>
    <property type="match status" value="1"/>
</dbReference>
<dbReference type="Gene3D" id="3.40.50.620">
    <property type="entry name" value="HUPs"/>
    <property type="match status" value="1"/>
</dbReference>
<organism evidence="3 4">
    <name type="scientific">Bacillus weihaiensis</name>
    <dbReference type="NCBI Taxonomy" id="1547283"/>
    <lineage>
        <taxon>Bacteria</taxon>
        <taxon>Bacillati</taxon>
        <taxon>Bacillota</taxon>
        <taxon>Bacilli</taxon>
        <taxon>Bacillales</taxon>
        <taxon>Bacillaceae</taxon>
        <taxon>Bacillus</taxon>
    </lineage>
</organism>
<dbReference type="PANTHER" id="PTHR46268">
    <property type="entry name" value="STRESS RESPONSE PROTEIN NHAX"/>
    <property type="match status" value="1"/>
</dbReference>
<dbReference type="InterPro" id="IPR006015">
    <property type="entry name" value="Universal_stress_UspA"/>
</dbReference>
<dbReference type="Pfam" id="PF00582">
    <property type="entry name" value="Usp"/>
    <property type="match status" value="1"/>
</dbReference>
<dbReference type="STRING" id="1547283.A9C19_15850"/>
<reference evidence="3 4" key="1">
    <citation type="journal article" date="2016" name="Sci. Rep.">
        <title>Complete genome sequence and transcriptomic analysis of a novel marine strain Bacillus weihaiensis reveals the mechanism of brown algae degradation.</title>
        <authorList>
            <person name="Zhu Y."/>
            <person name="Chen P."/>
            <person name="Bao Y."/>
            <person name="Men Y."/>
            <person name="Zeng Y."/>
            <person name="Yang J."/>
            <person name="Sun J."/>
            <person name="Sun Y."/>
        </authorList>
    </citation>
    <scope>NUCLEOTIDE SEQUENCE [LARGE SCALE GENOMIC DNA]</scope>
    <source>
        <strain evidence="3 4">Alg07</strain>
    </source>
</reference>
<dbReference type="PRINTS" id="PR01438">
    <property type="entry name" value="UNVRSLSTRESS"/>
</dbReference>
<evidence type="ECO:0000313" key="3">
    <source>
        <dbReference type="EMBL" id="APH06096.1"/>
    </source>
</evidence>
<protein>
    <recommendedName>
        <fullName evidence="2">UspA domain-containing protein</fullName>
    </recommendedName>
</protein>
<evidence type="ECO:0000259" key="2">
    <source>
        <dbReference type="Pfam" id="PF00582"/>
    </source>
</evidence>
<evidence type="ECO:0000313" key="4">
    <source>
        <dbReference type="Proteomes" id="UP000181936"/>
    </source>
</evidence>
<feature type="domain" description="UspA" evidence="2">
    <location>
        <begin position="76"/>
        <end position="171"/>
    </location>
</feature>
<dbReference type="EMBL" id="CP016020">
    <property type="protein sequence ID" value="APH06096.1"/>
    <property type="molecule type" value="Genomic_DNA"/>
</dbReference>
<keyword evidence="4" id="KW-1185">Reference proteome</keyword>
<dbReference type="Proteomes" id="UP000181936">
    <property type="component" value="Chromosome"/>
</dbReference>
<dbReference type="KEGG" id="bwh:A9C19_15850"/>
<dbReference type="InterPro" id="IPR014729">
    <property type="entry name" value="Rossmann-like_a/b/a_fold"/>
</dbReference>
<dbReference type="OrthoDB" id="2426295at2"/>
<sequence>MKAFQHLIIAYDGTKDSKHALDLGISMSKQLQSRLSVVNIQKEGGISHDLTDTDRSGIVPPKTPYVGTMNNYPVVPVAVQQEPPSEHPEYTEQEMALKNEVNRILADQHVDANVEIVYGEPSDEIVQYAQEHDGDLIVIGSRDISGLKRLIFGSVSEKVSHRSTIPVLIAK</sequence>
<dbReference type="PANTHER" id="PTHR46268:SF6">
    <property type="entry name" value="UNIVERSAL STRESS PROTEIN UP12"/>
    <property type="match status" value="1"/>
</dbReference>
<dbReference type="InterPro" id="IPR006016">
    <property type="entry name" value="UspA"/>
</dbReference>
<accession>A0A1L3MUT3</accession>
<gene>
    <name evidence="3" type="ORF">A9C19_15850</name>
</gene>
<dbReference type="AlphaFoldDB" id="A0A1L3MUT3"/>
<dbReference type="CDD" id="cd00293">
    <property type="entry name" value="USP-like"/>
    <property type="match status" value="1"/>
</dbReference>
<dbReference type="RefSeq" id="WP_072580899.1">
    <property type="nucleotide sequence ID" value="NZ_CP016020.1"/>
</dbReference>
<name>A0A1L3MUT3_9BACI</name>
<comment type="similarity">
    <text evidence="1">Belongs to the universal stress protein A family.</text>
</comment>
<proteinExistence type="inferred from homology"/>